<proteinExistence type="predicted"/>
<reference evidence="3" key="3">
    <citation type="journal article" date="2019" name="Microbiol. Resour. Announc.">
        <title>Genome Sequence of Metarhizium rileyi, a Microbial Control Agent for Lepidoptera.</title>
        <authorList>
            <person name="Binneck E."/>
            <person name="Lastra C.C.L."/>
            <person name="Sosa-Gomez D.R."/>
        </authorList>
    </citation>
    <scope>NUCLEOTIDE SEQUENCE</scope>
    <source>
        <strain evidence="3">Cep018-CH2</strain>
    </source>
</reference>
<accession>A0A5C6GJX9</accession>
<evidence type="ECO:0000313" key="5">
    <source>
        <dbReference type="Proteomes" id="UP000317257"/>
    </source>
</evidence>
<dbReference type="GO" id="GO:0016036">
    <property type="term" value="P:cellular response to phosphate starvation"/>
    <property type="evidence" value="ECO:0007669"/>
    <property type="project" value="InterPro"/>
</dbReference>
<accession>A0A167IWE7</accession>
<dbReference type="STRING" id="1081105.A0A167IWE7"/>
<feature type="domain" description="SPX" evidence="1">
    <location>
        <begin position="1"/>
        <end position="313"/>
    </location>
</feature>
<reference evidence="2 4" key="1">
    <citation type="journal article" date="2016" name="Genome Biol. Evol.">
        <title>Divergent and convergent evolution of fungal pathogenicity.</title>
        <authorList>
            <person name="Shang Y."/>
            <person name="Xiao G."/>
            <person name="Zheng P."/>
            <person name="Cen K."/>
            <person name="Zhan S."/>
            <person name="Wang C."/>
        </authorList>
    </citation>
    <scope>NUCLEOTIDE SEQUENCE [LARGE SCALE GENOMIC DNA]</scope>
    <source>
        <strain evidence="2 4">RCEF 4871</strain>
    </source>
</reference>
<sequence>MKFARDFKETLASQDFPSHWVNRAIPYGQLKKCLKKVQRELQDLGLDPETLRALLDPTTTYPVALQYNLKTATDSNFVQPKLTVYVHLQDGVAVDASLTPTSRGFFERVAAELRSDYLSATDAHTNTPSLITSAVRVPSDHEAAAYGHNTYETIEVPLVFDAEFFDMLQSDVNNLDALQIEEGKRMTVEVVELGREVSLVCRTSRFTKSDLARWRCIFELYLDAEVFFSTHEKDHGTRSSQMALKQLQWFQTEVEKAHLAKDFKLRESQMAFSRFVNLNLILLKNIQFQELNKLAIVKILKSQCNRTNRRIWC</sequence>
<gene>
    <name evidence="3" type="ORF">ED733_007018</name>
    <name evidence="2" type="ORF">NOR_01444</name>
</gene>
<name>A0A167IWE7_METRR</name>
<dbReference type="EMBL" id="AZHC01000003">
    <property type="protein sequence ID" value="OAA49521.1"/>
    <property type="molecule type" value="Genomic_DNA"/>
</dbReference>
<organism evidence="2 4">
    <name type="scientific">Metarhizium rileyi (strain RCEF 4871)</name>
    <name type="common">Nomuraea rileyi</name>
    <dbReference type="NCBI Taxonomy" id="1649241"/>
    <lineage>
        <taxon>Eukaryota</taxon>
        <taxon>Fungi</taxon>
        <taxon>Dikarya</taxon>
        <taxon>Ascomycota</taxon>
        <taxon>Pezizomycotina</taxon>
        <taxon>Sordariomycetes</taxon>
        <taxon>Hypocreomycetidae</taxon>
        <taxon>Hypocreales</taxon>
        <taxon>Clavicipitaceae</taxon>
        <taxon>Metarhizium</taxon>
    </lineage>
</organism>
<dbReference type="InterPro" id="IPR004331">
    <property type="entry name" value="SPX_dom"/>
</dbReference>
<evidence type="ECO:0000313" key="3">
    <source>
        <dbReference type="EMBL" id="TWU78082.1"/>
    </source>
</evidence>
<dbReference type="OMA" id="WIERAIP"/>
<evidence type="ECO:0000259" key="1">
    <source>
        <dbReference type="PROSITE" id="PS51382"/>
    </source>
</evidence>
<reference evidence="5" key="2">
    <citation type="submission" date="2018-12" db="EMBL/GenBank/DDBJ databases">
        <title>The complete genome of Metarhizium rileyi, a key fungal pathogen of Lepidoptera.</title>
        <authorList>
            <person name="Binneck E."/>
            <person name="Lastra C.C.L."/>
            <person name="Sosa-Gomez D.R."/>
        </authorList>
    </citation>
    <scope>NUCLEOTIDE SEQUENCE [LARGE SCALE GENOMIC DNA]</scope>
    <source>
        <strain evidence="5">Cep018-CH2</strain>
    </source>
</reference>
<dbReference type="PANTHER" id="PTHR45978">
    <property type="entry name" value="SPX DOMAIN-CONTAINING PROTEIN 3"/>
    <property type="match status" value="1"/>
</dbReference>
<dbReference type="Proteomes" id="UP000243498">
    <property type="component" value="Unassembled WGS sequence"/>
</dbReference>
<dbReference type="PANTHER" id="PTHR45978:SF7">
    <property type="entry name" value="SPX DOMAIN-CONTAINING PROTEIN 4"/>
    <property type="match status" value="1"/>
</dbReference>
<dbReference type="AlphaFoldDB" id="A0A167IWE7"/>
<dbReference type="Proteomes" id="UP000317257">
    <property type="component" value="Unassembled WGS sequence"/>
</dbReference>
<dbReference type="EMBL" id="SBHS01000002">
    <property type="protein sequence ID" value="TWU78082.1"/>
    <property type="molecule type" value="Genomic_DNA"/>
</dbReference>
<dbReference type="Pfam" id="PF03105">
    <property type="entry name" value="SPX"/>
    <property type="match status" value="1"/>
</dbReference>
<keyword evidence="4" id="KW-1185">Reference proteome</keyword>
<dbReference type="InterPro" id="IPR031142">
    <property type="entry name" value="SPX_prot"/>
</dbReference>
<dbReference type="OrthoDB" id="5588846at2759"/>
<protein>
    <submittedName>
        <fullName evidence="2">RING-14 protein</fullName>
    </submittedName>
</protein>
<evidence type="ECO:0000313" key="4">
    <source>
        <dbReference type="Proteomes" id="UP000243498"/>
    </source>
</evidence>
<dbReference type="PROSITE" id="PS51382">
    <property type="entry name" value="SPX"/>
    <property type="match status" value="1"/>
</dbReference>
<evidence type="ECO:0000313" key="2">
    <source>
        <dbReference type="EMBL" id="OAA49521.1"/>
    </source>
</evidence>
<comment type="caution">
    <text evidence="2">The sequence shown here is derived from an EMBL/GenBank/DDBJ whole genome shotgun (WGS) entry which is preliminary data.</text>
</comment>